<reference evidence="1 2" key="1">
    <citation type="submission" date="2016-11" db="EMBL/GenBank/DDBJ databases">
        <authorList>
            <person name="Jaros S."/>
            <person name="Januszkiewicz K."/>
            <person name="Wedrychowicz H."/>
        </authorList>
    </citation>
    <scope>NUCLEOTIDE SEQUENCE [LARGE SCALE GENOMIC DNA]</scope>
    <source>
        <strain evidence="1">NCIMB 2154T</strain>
    </source>
</reference>
<dbReference type="Proteomes" id="UP000231564">
    <property type="component" value="Chromosome MARIT"/>
</dbReference>
<dbReference type="RefSeq" id="WP_024742404.1">
    <property type="nucleotide sequence ID" value="NZ_BAUG01000070.1"/>
</dbReference>
<dbReference type="GeneID" id="47722426"/>
<gene>
    <name evidence="1" type="ORF">MARIT_0859</name>
</gene>
<evidence type="ECO:0000313" key="2">
    <source>
        <dbReference type="Proteomes" id="UP000231564"/>
    </source>
</evidence>
<dbReference type="AlphaFoldDB" id="A0A2H1E7X6"/>
<protein>
    <submittedName>
        <fullName evidence="1">Uncharacterized protein</fullName>
    </submittedName>
</protein>
<proteinExistence type="predicted"/>
<organism evidence="1 2">
    <name type="scientific">Tenacibaculum maritimum NCIMB 2154</name>
    <dbReference type="NCBI Taxonomy" id="1349785"/>
    <lineage>
        <taxon>Bacteria</taxon>
        <taxon>Pseudomonadati</taxon>
        <taxon>Bacteroidota</taxon>
        <taxon>Flavobacteriia</taxon>
        <taxon>Flavobacteriales</taxon>
        <taxon>Flavobacteriaceae</taxon>
        <taxon>Tenacibaculum</taxon>
    </lineage>
</organism>
<dbReference type="EMBL" id="LT634361">
    <property type="protein sequence ID" value="SFZ80908.1"/>
    <property type="molecule type" value="Genomic_DNA"/>
</dbReference>
<dbReference type="KEGG" id="tmar:MARIT_0859"/>
<keyword evidence="2" id="KW-1185">Reference proteome</keyword>
<accession>A0A2H1E7X6</accession>
<sequence length="115" mass="13136">MRGETLKINEKINSNELICKKIKEHFLGNTYEVTMPYNQWTLRKSLTHCVLVKKNAWNAACIEIDSKKGVVDVFSVIPNSSLDAVFRRQLGVLGMLLLEPSWKTLRKEVATALMK</sequence>
<name>A0A2H1E7X6_9FLAO</name>
<evidence type="ECO:0000313" key="1">
    <source>
        <dbReference type="EMBL" id="SFZ80908.1"/>
    </source>
</evidence>